<dbReference type="SMART" id="SM00347">
    <property type="entry name" value="HTH_MARR"/>
    <property type="match status" value="1"/>
</dbReference>
<dbReference type="PROSITE" id="PS50995">
    <property type="entry name" value="HTH_MARR_2"/>
    <property type="match status" value="1"/>
</dbReference>
<dbReference type="InterPro" id="IPR036388">
    <property type="entry name" value="WH-like_DNA-bd_sf"/>
</dbReference>
<dbReference type="PANTHER" id="PTHR42756:SF1">
    <property type="entry name" value="TRANSCRIPTIONAL REPRESSOR OF EMRAB OPERON"/>
    <property type="match status" value="1"/>
</dbReference>
<dbReference type="Pfam" id="PF12802">
    <property type="entry name" value="MarR_2"/>
    <property type="match status" value="1"/>
</dbReference>
<keyword evidence="3" id="KW-0804">Transcription</keyword>
<accession>A0ABY7YMI3</accession>
<dbReference type="Gene3D" id="1.10.10.10">
    <property type="entry name" value="Winged helix-like DNA-binding domain superfamily/Winged helix DNA-binding domain"/>
    <property type="match status" value="1"/>
</dbReference>
<dbReference type="RefSeq" id="WP_282218905.1">
    <property type="nucleotide sequence ID" value="NZ_CP118246.1"/>
</dbReference>
<keyword evidence="7" id="KW-1185">Reference proteome</keyword>
<reference evidence="6 7" key="1">
    <citation type="submission" date="2023-02" db="EMBL/GenBank/DDBJ databases">
        <title>Devosia algicola sp. nov., isolated from the phycosphere of marine algae.</title>
        <authorList>
            <person name="Kim J.M."/>
            <person name="Lee J.K."/>
            <person name="Choi B.J."/>
            <person name="Bayburt H."/>
            <person name="Jeon C.O."/>
        </authorList>
    </citation>
    <scope>NUCLEOTIDE SEQUENCE [LARGE SCALE GENOMIC DNA]</scope>
    <source>
        <strain evidence="6 7">G20-9</strain>
    </source>
</reference>
<dbReference type="InterPro" id="IPR036390">
    <property type="entry name" value="WH_DNA-bd_sf"/>
</dbReference>
<evidence type="ECO:0000256" key="2">
    <source>
        <dbReference type="ARBA" id="ARBA00023125"/>
    </source>
</evidence>
<evidence type="ECO:0000256" key="3">
    <source>
        <dbReference type="ARBA" id="ARBA00023163"/>
    </source>
</evidence>
<evidence type="ECO:0000313" key="6">
    <source>
        <dbReference type="EMBL" id="WDR02501.1"/>
    </source>
</evidence>
<dbReference type="SUPFAM" id="SSF46785">
    <property type="entry name" value="Winged helix' DNA-binding domain"/>
    <property type="match status" value="1"/>
</dbReference>
<dbReference type="InterPro" id="IPR000835">
    <property type="entry name" value="HTH_MarR-typ"/>
</dbReference>
<evidence type="ECO:0000256" key="4">
    <source>
        <dbReference type="SAM" id="MobiDB-lite"/>
    </source>
</evidence>
<keyword evidence="1" id="KW-0805">Transcription regulation</keyword>
<organism evidence="6 7">
    <name type="scientific">Devosia algicola</name>
    <dbReference type="NCBI Taxonomy" id="3026418"/>
    <lineage>
        <taxon>Bacteria</taxon>
        <taxon>Pseudomonadati</taxon>
        <taxon>Pseudomonadota</taxon>
        <taxon>Alphaproteobacteria</taxon>
        <taxon>Hyphomicrobiales</taxon>
        <taxon>Devosiaceae</taxon>
        <taxon>Devosia</taxon>
    </lineage>
</organism>
<evidence type="ECO:0000313" key="7">
    <source>
        <dbReference type="Proteomes" id="UP001220530"/>
    </source>
</evidence>
<dbReference type="PANTHER" id="PTHR42756">
    <property type="entry name" value="TRANSCRIPTIONAL REGULATOR, MARR"/>
    <property type="match status" value="1"/>
</dbReference>
<dbReference type="Proteomes" id="UP001220530">
    <property type="component" value="Chromosome"/>
</dbReference>
<protein>
    <submittedName>
        <fullName evidence="6">MarR family transcriptional regulator</fullName>
    </submittedName>
</protein>
<gene>
    <name evidence="6" type="ORF">PSQ19_18215</name>
</gene>
<dbReference type="EMBL" id="CP118246">
    <property type="protein sequence ID" value="WDR02501.1"/>
    <property type="molecule type" value="Genomic_DNA"/>
</dbReference>
<name>A0ABY7YMI3_9HYPH</name>
<feature type="region of interest" description="Disordered" evidence="4">
    <location>
        <begin position="1"/>
        <end position="20"/>
    </location>
</feature>
<proteinExistence type="predicted"/>
<evidence type="ECO:0000256" key="1">
    <source>
        <dbReference type="ARBA" id="ARBA00023015"/>
    </source>
</evidence>
<feature type="domain" description="HTH marR-type" evidence="5">
    <location>
        <begin position="17"/>
        <end position="153"/>
    </location>
</feature>
<sequence>MNKDNQSSRENQTDSVASSYPGRLGAAARASQIAVDRFDDCFSRFLGINRTDARCLDIIDANTRVTAGQLAEYSGLTTGAVTVVIDRLESAGYVARARDPHDRRKVWVAPTKFAKDLADRIFSHYQRFEPMFKGRYKPEEMAAIIDFLEMQAHVNHETSKLLDQHVQPEPVPPQARLVEARAFQRSVKSNFKAIIQRLDDPPV</sequence>
<feature type="compositionally biased region" description="Polar residues" evidence="4">
    <location>
        <begin position="8"/>
        <end position="18"/>
    </location>
</feature>
<keyword evidence="2" id="KW-0238">DNA-binding</keyword>
<evidence type="ECO:0000259" key="5">
    <source>
        <dbReference type="PROSITE" id="PS50995"/>
    </source>
</evidence>